<gene>
    <name evidence="9" type="primary">pyrF</name>
    <name evidence="9" type="ORF">JRV97_10035</name>
</gene>
<protein>
    <recommendedName>
        <fullName evidence="7">Orotidine-5'-phosphate decarboxylase</fullName>
        <ecNumber evidence="7">4.1.1.23</ecNumber>
    </recommendedName>
</protein>
<evidence type="ECO:0000313" key="10">
    <source>
        <dbReference type="Proteomes" id="UP001232493"/>
    </source>
</evidence>
<dbReference type="SMART" id="SM00934">
    <property type="entry name" value="OMPdecase"/>
    <property type="match status" value="1"/>
</dbReference>
<dbReference type="Gene3D" id="3.20.20.70">
    <property type="entry name" value="Aldolase class I"/>
    <property type="match status" value="1"/>
</dbReference>
<evidence type="ECO:0000259" key="8">
    <source>
        <dbReference type="SMART" id="SM00934"/>
    </source>
</evidence>
<comment type="catalytic activity">
    <reaction evidence="6">
        <text>orotidine 5'-phosphate + H(+) = UMP + CO2</text>
        <dbReference type="Rhea" id="RHEA:11596"/>
        <dbReference type="ChEBI" id="CHEBI:15378"/>
        <dbReference type="ChEBI" id="CHEBI:16526"/>
        <dbReference type="ChEBI" id="CHEBI:57538"/>
        <dbReference type="ChEBI" id="CHEBI:57865"/>
        <dbReference type="EC" id="4.1.1.23"/>
    </reaction>
</comment>
<evidence type="ECO:0000256" key="6">
    <source>
        <dbReference type="ARBA" id="ARBA00049157"/>
    </source>
</evidence>
<proteinExistence type="inferred from homology"/>
<evidence type="ECO:0000256" key="4">
    <source>
        <dbReference type="ARBA" id="ARBA00022975"/>
    </source>
</evidence>
<evidence type="ECO:0000313" key="9">
    <source>
        <dbReference type="EMBL" id="WGS64689.1"/>
    </source>
</evidence>
<keyword evidence="4" id="KW-0665">Pyrimidine biosynthesis</keyword>
<keyword evidence="10" id="KW-1185">Reference proteome</keyword>
<comment type="pathway">
    <text evidence="1">Pyrimidine metabolism; UMP biosynthesis via de novo pathway; UMP from orotate: step 2/2.</text>
</comment>
<evidence type="ECO:0000256" key="3">
    <source>
        <dbReference type="ARBA" id="ARBA00022793"/>
    </source>
</evidence>
<comment type="similarity">
    <text evidence="2">Belongs to the OMP decarboxylase family. Type 2 subfamily.</text>
</comment>
<dbReference type="InterPro" id="IPR011060">
    <property type="entry name" value="RibuloseP-bd_barrel"/>
</dbReference>
<keyword evidence="3" id="KW-0210">Decarboxylase</keyword>
<organism evidence="9 10">
    <name type="scientific">Marinitoga aeolica</name>
    <dbReference type="NCBI Taxonomy" id="2809031"/>
    <lineage>
        <taxon>Bacteria</taxon>
        <taxon>Thermotogati</taxon>
        <taxon>Thermotogota</taxon>
        <taxon>Thermotogae</taxon>
        <taxon>Petrotogales</taxon>
        <taxon>Petrotogaceae</taxon>
        <taxon>Marinitoga</taxon>
    </lineage>
</organism>
<dbReference type="EC" id="4.1.1.23" evidence="7"/>
<keyword evidence="5 9" id="KW-0456">Lyase</keyword>
<dbReference type="EMBL" id="CP069362">
    <property type="protein sequence ID" value="WGS64689.1"/>
    <property type="molecule type" value="Genomic_DNA"/>
</dbReference>
<accession>A0ABY8PQ03</accession>
<evidence type="ECO:0000256" key="5">
    <source>
        <dbReference type="ARBA" id="ARBA00023239"/>
    </source>
</evidence>
<feature type="domain" description="Orotidine 5'-phosphate decarboxylase" evidence="8">
    <location>
        <begin position="15"/>
        <end position="242"/>
    </location>
</feature>
<dbReference type="Pfam" id="PF00215">
    <property type="entry name" value="OMPdecase"/>
    <property type="match status" value="1"/>
</dbReference>
<dbReference type="CDD" id="cd04725">
    <property type="entry name" value="OMP_decarboxylase_like"/>
    <property type="match status" value="1"/>
</dbReference>
<dbReference type="RefSeq" id="WP_280998532.1">
    <property type="nucleotide sequence ID" value="NZ_CP069362.1"/>
</dbReference>
<dbReference type="InterPro" id="IPR001754">
    <property type="entry name" value="OMPdeCOase_dom"/>
</dbReference>
<sequence length="252" mass="29084">MFEKYLKIREKNSSVLLVGLDSDYKRINGDVFEFNKKIIDETHDLICGYKINIAFYEKLGPKGLEILENTINYIRQNPEIPIILDSKRGDIGNTAKAYAEYYFERLKVDSLTINPLMGLDTLEPYLEYKNSHLFALALTSNKGAYDFEIPEKLYLKITEKMNNLNKQHKNKIGIIVGATNSDYIKEIVDISENMIFLIPGIGSQGGNTQELFKNLNGYKNIFINVSRAIIFDENPRKKAKEFNEIINKYYSH</sequence>
<evidence type="ECO:0000256" key="7">
    <source>
        <dbReference type="NCBIfam" id="TIGR02127"/>
    </source>
</evidence>
<dbReference type="InterPro" id="IPR018089">
    <property type="entry name" value="OMPdecase_AS"/>
</dbReference>
<dbReference type="GO" id="GO:0004590">
    <property type="term" value="F:orotidine-5'-phosphate decarboxylase activity"/>
    <property type="evidence" value="ECO:0007669"/>
    <property type="project" value="UniProtKB-EC"/>
</dbReference>
<dbReference type="PANTHER" id="PTHR43375">
    <property type="entry name" value="OROTIDINE 5'-PHOSPHATE DECARBOXYLASE"/>
    <property type="match status" value="1"/>
</dbReference>
<dbReference type="InterPro" id="IPR011995">
    <property type="entry name" value="OMPdecase_type-2"/>
</dbReference>
<dbReference type="PANTHER" id="PTHR43375:SF1">
    <property type="entry name" value="OROTIDINE 5'-PHOSPHATE DECARBOXYLASE"/>
    <property type="match status" value="1"/>
</dbReference>
<dbReference type="PROSITE" id="PS00156">
    <property type="entry name" value="OMPDECASE"/>
    <property type="match status" value="1"/>
</dbReference>
<evidence type="ECO:0000256" key="1">
    <source>
        <dbReference type="ARBA" id="ARBA00004861"/>
    </source>
</evidence>
<dbReference type="SUPFAM" id="SSF51366">
    <property type="entry name" value="Ribulose-phoshate binding barrel"/>
    <property type="match status" value="1"/>
</dbReference>
<dbReference type="NCBIfam" id="TIGR02127">
    <property type="entry name" value="pyrF_sub2"/>
    <property type="match status" value="1"/>
</dbReference>
<reference evidence="9 10" key="1">
    <citation type="submission" date="2021-02" db="EMBL/GenBank/DDBJ databases">
        <title>Characterization of Marinitoga sp. nov. str. BP5-C20A.</title>
        <authorList>
            <person name="Erauso G."/>
            <person name="Postec A."/>
        </authorList>
    </citation>
    <scope>NUCLEOTIDE SEQUENCE [LARGE SCALE GENOMIC DNA]</scope>
    <source>
        <strain evidence="9 10">BP5-C20A</strain>
    </source>
</reference>
<evidence type="ECO:0000256" key="2">
    <source>
        <dbReference type="ARBA" id="ARBA00008847"/>
    </source>
</evidence>
<dbReference type="InterPro" id="IPR013785">
    <property type="entry name" value="Aldolase_TIM"/>
</dbReference>
<dbReference type="Proteomes" id="UP001232493">
    <property type="component" value="Chromosome"/>
</dbReference>
<name>A0ABY8PQ03_9BACT</name>